<name>A0A812II99_9DINO</name>
<sequence>MKSLFAMVPLVPFLLGVTLAAEESCDRGDKPARAPALLQHTRDGTRHGGADPQGRGVDVEENEPVVRQEGGQELVQDETADEAADGDTVGSRRRRRRQTQKLDKKCWYQMWTSPVYEGSWMNWALDDGECDDLTAFRGGVYSDNFASGLQGASPGCKITYHDAADCSGSALLTVDATGSDVAVTKNYNNFDEDSDKISSIYCSC</sequence>
<evidence type="ECO:0000313" key="3">
    <source>
        <dbReference type="EMBL" id="CAE7033864.1"/>
    </source>
</evidence>
<accession>A0A812II99</accession>
<feature type="signal peptide" evidence="2">
    <location>
        <begin position="1"/>
        <end position="20"/>
    </location>
</feature>
<protein>
    <submittedName>
        <fullName evidence="3">Uncharacterized protein</fullName>
    </submittedName>
</protein>
<feature type="region of interest" description="Disordered" evidence="1">
    <location>
        <begin position="71"/>
        <end position="96"/>
    </location>
</feature>
<organism evidence="3 4">
    <name type="scientific">Symbiodinium natans</name>
    <dbReference type="NCBI Taxonomy" id="878477"/>
    <lineage>
        <taxon>Eukaryota</taxon>
        <taxon>Sar</taxon>
        <taxon>Alveolata</taxon>
        <taxon>Dinophyceae</taxon>
        <taxon>Suessiales</taxon>
        <taxon>Symbiodiniaceae</taxon>
        <taxon>Symbiodinium</taxon>
    </lineage>
</organism>
<proteinExistence type="predicted"/>
<feature type="compositionally biased region" description="Basic and acidic residues" evidence="1">
    <location>
        <begin position="40"/>
        <end position="49"/>
    </location>
</feature>
<dbReference type="AlphaFoldDB" id="A0A812II99"/>
<gene>
    <name evidence="3" type="ORF">SNAT2548_LOCUS4075</name>
</gene>
<feature type="region of interest" description="Disordered" evidence="1">
    <location>
        <begin position="39"/>
        <end position="59"/>
    </location>
</feature>
<evidence type="ECO:0000313" key="4">
    <source>
        <dbReference type="Proteomes" id="UP000604046"/>
    </source>
</evidence>
<keyword evidence="2" id="KW-0732">Signal</keyword>
<feature type="compositionally biased region" description="Acidic residues" evidence="1">
    <location>
        <begin position="75"/>
        <end position="85"/>
    </location>
</feature>
<reference evidence="3" key="1">
    <citation type="submission" date="2021-02" db="EMBL/GenBank/DDBJ databases">
        <authorList>
            <person name="Dougan E. K."/>
            <person name="Rhodes N."/>
            <person name="Thang M."/>
            <person name="Chan C."/>
        </authorList>
    </citation>
    <scope>NUCLEOTIDE SEQUENCE</scope>
</reference>
<dbReference type="Proteomes" id="UP000604046">
    <property type="component" value="Unassembled WGS sequence"/>
</dbReference>
<evidence type="ECO:0000256" key="1">
    <source>
        <dbReference type="SAM" id="MobiDB-lite"/>
    </source>
</evidence>
<feature type="chain" id="PRO_5032609830" evidence="2">
    <location>
        <begin position="21"/>
        <end position="204"/>
    </location>
</feature>
<dbReference type="EMBL" id="CAJNDS010000247">
    <property type="protein sequence ID" value="CAE7033864.1"/>
    <property type="molecule type" value="Genomic_DNA"/>
</dbReference>
<keyword evidence="4" id="KW-1185">Reference proteome</keyword>
<evidence type="ECO:0000256" key="2">
    <source>
        <dbReference type="SAM" id="SignalP"/>
    </source>
</evidence>
<comment type="caution">
    <text evidence="3">The sequence shown here is derived from an EMBL/GenBank/DDBJ whole genome shotgun (WGS) entry which is preliminary data.</text>
</comment>